<dbReference type="InterPro" id="IPR045341">
    <property type="entry name" value="DUF6532"/>
</dbReference>
<dbReference type="AlphaFoldDB" id="A0A165EHR7"/>
<evidence type="ECO:0000259" key="2">
    <source>
        <dbReference type="Pfam" id="PF20149"/>
    </source>
</evidence>
<evidence type="ECO:0000313" key="4">
    <source>
        <dbReference type="Proteomes" id="UP000076842"/>
    </source>
</evidence>
<dbReference type="EMBL" id="KV424005">
    <property type="protein sequence ID" value="KZT54894.1"/>
    <property type="molecule type" value="Genomic_DNA"/>
</dbReference>
<gene>
    <name evidence="3" type="ORF">CALCODRAFT_485210</name>
</gene>
<feature type="compositionally biased region" description="Polar residues" evidence="1">
    <location>
        <begin position="202"/>
        <end position="229"/>
    </location>
</feature>
<accession>A0A165EHR7</accession>
<proteinExistence type="predicted"/>
<dbReference type="Pfam" id="PF20149">
    <property type="entry name" value="DUF6532"/>
    <property type="match status" value="1"/>
</dbReference>
<feature type="compositionally biased region" description="Acidic residues" evidence="1">
    <location>
        <begin position="272"/>
        <end position="288"/>
    </location>
</feature>
<evidence type="ECO:0000313" key="3">
    <source>
        <dbReference type="EMBL" id="KZT54894.1"/>
    </source>
</evidence>
<feature type="region of interest" description="Disordered" evidence="1">
    <location>
        <begin position="202"/>
        <end position="241"/>
    </location>
</feature>
<dbReference type="InParanoid" id="A0A165EHR7"/>
<feature type="region of interest" description="Disordered" evidence="1">
    <location>
        <begin position="253"/>
        <end position="399"/>
    </location>
</feature>
<evidence type="ECO:0000256" key="1">
    <source>
        <dbReference type="SAM" id="MobiDB-lite"/>
    </source>
</evidence>
<feature type="compositionally biased region" description="Basic and acidic residues" evidence="1">
    <location>
        <begin position="333"/>
        <end position="344"/>
    </location>
</feature>
<feature type="domain" description="DUF6532" evidence="2">
    <location>
        <begin position="415"/>
        <end position="632"/>
    </location>
</feature>
<feature type="compositionally biased region" description="Pro residues" evidence="1">
    <location>
        <begin position="370"/>
        <end position="379"/>
    </location>
</feature>
<reference evidence="3 4" key="1">
    <citation type="journal article" date="2016" name="Mol. Biol. Evol.">
        <title>Comparative Genomics of Early-Diverging Mushroom-Forming Fungi Provides Insights into the Origins of Lignocellulose Decay Capabilities.</title>
        <authorList>
            <person name="Nagy L.G."/>
            <person name="Riley R."/>
            <person name="Tritt A."/>
            <person name="Adam C."/>
            <person name="Daum C."/>
            <person name="Floudas D."/>
            <person name="Sun H."/>
            <person name="Yadav J.S."/>
            <person name="Pangilinan J."/>
            <person name="Larsson K.H."/>
            <person name="Matsuura K."/>
            <person name="Barry K."/>
            <person name="Labutti K."/>
            <person name="Kuo R."/>
            <person name="Ohm R.A."/>
            <person name="Bhattacharya S.S."/>
            <person name="Shirouzu T."/>
            <person name="Yoshinaga Y."/>
            <person name="Martin F.M."/>
            <person name="Grigoriev I.V."/>
            <person name="Hibbett D.S."/>
        </authorList>
    </citation>
    <scope>NUCLEOTIDE SEQUENCE [LARGE SCALE GENOMIC DNA]</scope>
    <source>
        <strain evidence="3 4">HHB12733</strain>
    </source>
</reference>
<sequence>MAYYGPIAPYAIPQVLPPPFAYTTVPVVQMWQWNAVVPNGAGLSPPAYAYQYLPSPPMTVNATYPPTWIGSTPPLAGNAQTNGGCCTFSTAFAECVTRAVQLSAWRIRLQYLDVARLPPPSQQLQVGLPRFMEGSAGETSTPARRIQFRVFYPIVSPATPGGVLQLGNALSNISFPTASIRLADLPQYPGPSSSLLIQMPTASTSTVPQAPHGPSQSLNVPAGNQTSPPHMQPPRVSSGPVGWFKRQREADSIPIAPSPPHLPPPSPSVSEPGDDMEEVEEDDDDYNPDSDSTSSAASVVYTGSGTRSRPAKLNTTSQVKPIDQKKKQPQSKQVKDKVKVEKASKSKVVKKQLQKGSRSTGKGKGRQAKPAPPSNPVPIQPSSIHEPPPPIQPTPGGSYKLEYFTREEQETIQEAKVLLRLQHFTINLYPDKSQKNAFFETAITIANKAAHQRWVRQVTEGNPRAINGSLLGVGLRHSKSLITHYGVWGRTLIKSVAQVVVKQCYPELWANGVTANKRRELVSILMHKNTCLYRSYRVQDLTRMKLKREGPFAHPALKEMIVQAFFGHRTKGDGHWFPELFTPERQPDGLIAAAGVALRFALSQYSTGTMVDSTFSMSSWEPHYKTILTSIQYMKGTESLRAEYDALMEDILRVATDVIAARRAEKAEAMEGNSDDNEMGFLSQDSDDE</sequence>
<organism evidence="3 4">
    <name type="scientific">Calocera cornea HHB12733</name>
    <dbReference type="NCBI Taxonomy" id="1353952"/>
    <lineage>
        <taxon>Eukaryota</taxon>
        <taxon>Fungi</taxon>
        <taxon>Dikarya</taxon>
        <taxon>Basidiomycota</taxon>
        <taxon>Agaricomycotina</taxon>
        <taxon>Dacrymycetes</taxon>
        <taxon>Dacrymycetales</taxon>
        <taxon>Dacrymycetaceae</taxon>
        <taxon>Calocera</taxon>
    </lineage>
</organism>
<keyword evidence="4" id="KW-1185">Reference proteome</keyword>
<feature type="compositionally biased region" description="Pro residues" evidence="1">
    <location>
        <begin position="256"/>
        <end position="267"/>
    </location>
</feature>
<dbReference type="Proteomes" id="UP000076842">
    <property type="component" value="Unassembled WGS sequence"/>
</dbReference>
<name>A0A165EHR7_9BASI</name>
<protein>
    <recommendedName>
        <fullName evidence="2">DUF6532 domain-containing protein</fullName>
    </recommendedName>
</protein>
<feature type="compositionally biased region" description="Low complexity" evidence="1">
    <location>
        <begin position="289"/>
        <end position="305"/>
    </location>
</feature>
<feature type="region of interest" description="Disordered" evidence="1">
    <location>
        <begin position="667"/>
        <end position="689"/>
    </location>
</feature>